<dbReference type="Gene3D" id="3.40.47.10">
    <property type="match status" value="1"/>
</dbReference>
<evidence type="ECO:0000313" key="8">
    <source>
        <dbReference type="EMBL" id="SEH60392.1"/>
    </source>
</evidence>
<dbReference type="Pfam" id="PF16197">
    <property type="entry name" value="KAsynt_C_assoc"/>
    <property type="match status" value="1"/>
</dbReference>
<feature type="domain" description="Ketosynthase family 3 (KS3)" evidence="7">
    <location>
        <begin position="18"/>
        <end position="448"/>
    </location>
</feature>
<dbReference type="InterPro" id="IPR014030">
    <property type="entry name" value="Ketoacyl_synth_N"/>
</dbReference>
<accession>A0A1H6JM97</accession>
<dbReference type="PROSITE" id="PS50075">
    <property type="entry name" value="CARRIER"/>
    <property type="match status" value="1"/>
</dbReference>
<dbReference type="InterPro" id="IPR016035">
    <property type="entry name" value="Acyl_Trfase/lysoPLipase"/>
</dbReference>
<dbReference type="InterPro" id="IPR009081">
    <property type="entry name" value="PP-bd_ACP"/>
</dbReference>
<dbReference type="InterPro" id="IPR014043">
    <property type="entry name" value="Acyl_transferase_dom"/>
</dbReference>
<evidence type="ECO:0000256" key="2">
    <source>
        <dbReference type="ARBA" id="ARBA00022553"/>
    </source>
</evidence>
<dbReference type="SMART" id="SM00825">
    <property type="entry name" value="PKS_KS"/>
    <property type="match status" value="1"/>
</dbReference>
<dbReference type="InterPro" id="IPR032821">
    <property type="entry name" value="PKS_assoc"/>
</dbReference>
<dbReference type="GO" id="GO:0004315">
    <property type="term" value="F:3-oxoacyl-[acyl-carrier-protein] synthase activity"/>
    <property type="evidence" value="ECO:0007669"/>
    <property type="project" value="InterPro"/>
</dbReference>
<dbReference type="SUPFAM" id="SSF52151">
    <property type="entry name" value="FabD/lysophospholipase-like"/>
    <property type="match status" value="1"/>
</dbReference>
<evidence type="ECO:0000256" key="5">
    <source>
        <dbReference type="SAM" id="MobiDB-lite"/>
    </source>
</evidence>
<dbReference type="InterPro" id="IPR050091">
    <property type="entry name" value="PKS_NRPS_Biosynth_Enz"/>
</dbReference>
<dbReference type="Proteomes" id="UP000182983">
    <property type="component" value="Unassembled WGS sequence"/>
</dbReference>
<name>A0A1H6JM97_MAGFU</name>
<evidence type="ECO:0000259" key="6">
    <source>
        <dbReference type="PROSITE" id="PS50075"/>
    </source>
</evidence>
<dbReference type="Pfam" id="PF02801">
    <property type="entry name" value="Ketoacyl-synt_C"/>
    <property type="match status" value="1"/>
</dbReference>
<dbReference type="Gene3D" id="3.40.366.10">
    <property type="entry name" value="Malonyl-Coenzyme A Acyl Carrier Protein, domain 2"/>
    <property type="match status" value="1"/>
</dbReference>
<dbReference type="InterPro" id="IPR018201">
    <property type="entry name" value="Ketoacyl_synth_AS"/>
</dbReference>
<dbReference type="PROSITE" id="PS52004">
    <property type="entry name" value="KS3_2"/>
    <property type="match status" value="1"/>
</dbReference>
<dbReference type="EMBL" id="FNWO01000016">
    <property type="protein sequence ID" value="SEH60392.1"/>
    <property type="molecule type" value="Genomic_DNA"/>
</dbReference>
<dbReference type="OrthoDB" id="9778690at2"/>
<feature type="domain" description="Carrier" evidence="6">
    <location>
        <begin position="943"/>
        <end position="1021"/>
    </location>
</feature>
<dbReference type="SUPFAM" id="SSF55048">
    <property type="entry name" value="Probable ACP-binding domain of malonyl-CoA ACP transacylase"/>
    <property type="match status" value="1"/>
</dbReference>
<dbReference type="InterPro" id="IPR020841">
    <property type="entry name" value="PKS_Beta-ketoAc_synthase_dom"/>
</dbReference>
<protein>
    <submittedName>
        <fullName evidence="8">Acyl transferase domain-containing protein</fullName>
    </submittedName>
</protein>
<comment type="function">
    <text evidence="4">Involved in production of the polyketide antibiotic thailandamide.</text>
</comment>
<dbReference type="InterPro" id="IPR016039">
    <property type="entry name" value="Thiolase-like"/>
</dbReference>
<dbReference type="PANTHER" id="PTHR43775">
    <property type="entry name" value="FATTY ACID SYNTHASE"/>
    <property type="match status" value="1"/>
</dbReference>
<reference evidence="9" key="1">
    <citation type="submission" date="2016-10" db="EMBL/GenBank/DDBJ databases">
        <authorList>
            <person name="Varghese N."/>
            <person name="Submissions S."/>
        </authorList>
    </citation>
    <scope>NUCLEOTIDE SEQUENCE [LARGE SCALE GENOMIC DNA]</scope>
    <source>
        <strain evidence="9">DSM 13234</strain>
    </source>
</reference>
<gene>
    <name evidence="8" type="ORF">SAMN04244559_03130</name>
</gene>
<dbReference type="SMART" id="SM00827">
    <property type="entry name" value="PKS_AT"/>
    <property type="match status" value="1"/>
</dbReference>
<dbReference type="Gene3D" id="3.30.70.3290">
    <property type="match status" value="1"/>
</dbReference>
<dbReference type="Pfam" id="PF00550">
    <property type="entry name" value="PP-binding"/>
    <property type="match status" value="1"/>
</dbReference>
<dbReference type="Gene3D" id="1.10.1200.10">
    <property type="entry name" value="ACP-like"/>
    <property type="match status" value="1"/>
</dbReference>
<dbReference type="CDD" id="cd00833">
    <property type="entry name" value="PKS"/>
    <property type="match status" value="1"/>
</dbReference>
<dbReference type="InterPro" id="IPR016036">
    <property type="entry name" value="Malonyl_transacylase_ACP-bd"/>
</dbReference>
<evidence type="ECO:0000256" key="1">
    <source>
        <dbReference type="ARBA" id="ARBA00022450"/>
    </source>
</evidence>
<dbReference type="PANTHER" id="PTHR43775:SF37">
    <property type="entry name" value="SI:DKEY-61P9.11"/>
    <property type="match status" value="1"/>
</dbReference>
<keyword evidence="9" id="KW-1185">Reference proteome</keyword>
<dbReference type="Pfam" id="PF00698">
    <property type="entry name" value="Acyl_transf_1"/>
    <property type="match status" value="1"/>
</dbReference>
<evidence type="ECO:0000313" key="9">
    <source>
        <dbReference type="Proteomes" id="UP000182983"/>
    </source>
</evidence>
<feature type="compositionally biased region" description="Pro residues" evidence="5">
    <location>
        <begin position="1024"/>
        <end position="1037"/>
    </location>
</feature>
<sequence length="1069" mass="111712">MFRPKGAPISETALPSADDPVCIVGLGCRLPPDAESAEAFWRFLRQGGSAIRPIPPERWNAAAHAVHGAARPGTSVSGWGGFLDDSFPAGFDAAFFDISPAEAQGLDPQQRLLLEVAWGALEDAGLTPDRVAEDGNVGIYVAISTSDYQGARIWHPDPGGIDAFAATGAAFAAAAGRLSYTFGFEGPCMAIDSACSSSLVALHQATQAIRAGECDAALVAGVNALLAPNLYVGLSQLGVLSADGRCKAFDASGDGYVRAEGAGAVLLMPLSRARALGCRVLGLIRGSAVNQDGKSNGLTAPRRTAQEKVIRRALKSAGLSPADIGYIEAHGTGTPLGDVVEMAALAATYGTGRDPADPLRIGSVKTNIGHLEAGAGIAGLIKALLCLRHGEIPPHLHLSSPSPHIPWGQYPFRVPTELTPWPQGDKPRRAGVSSFGFSGTNAHVIVEEAPREVPRVGVPAPGPQVLPLSARSAEALRALSERVADYLETSTDPLADIAHTAGAGRSHFGFRLAAVGSSGSEIAQSLRQSLAGSAPRSVVSGSKAERPKIAFLFTGQGSQYVGMGRALYRDQPVFRAALDRSDEILRPRLGESLLELLYGPEADNERLQQTGFAQPAIFAIEYALSELWRSWGVTPDIVAGHSIGEFVAAHVAGVIGLDDALTLVAERGRLMQALPSGGAMASIAAPEAEVAAAVARVAASGVPLSVAAINTPEDIVIAGPADSVAEVRRSFEAQGRRTQELRVSHAFHSPLMRPMVETFAEIAGKVAYRPALLPMVSTVSGAKAGPGDMASAAYWSGQVEAPVRFAAAARTLAEDGVSVFLEIGAAPILTALARTSVEAEGRVFLPSLTRPAAGVVPDPEADHRALALALAALYAQGAEIDWSGRDAPFDPRRVAFPGYPFQRKSYYVSPVRGGAANHPAPSSAPVAAVSLSSVPPAPVAVGRSRDGLIRTIDEIARKVLSDRPLAPLDPDRALGEQGFTSLLALELRRQLDLAFEARLPATFFFNYPSICRMADYFLADPSPTAPPPVGSTPPAAPPDAASESAGFDFLDDLTPDELEQLIEREVNLL</sequence>
<proteinExistence type="predicted"/>
<organism evidence="8 9">
    <name type="scientific">Magnetospirillum fulvum</name>
    <name type="common">Rhodospirillum fulvum</name>
    <dbReference type="NCBI Taxonomy" id="1082"/>
    <lineage>
        <taxon>Bacteria</taxon>
        <taxon>Pseudomonadati</taxon>
        <taxon>Pseudomonadota</taxon>
        <taxon>Alphaproteobacteria</taxon>
        <taxon>Rhodospirillales</taxon>
        <taxon>Rhodospirillaceae</taxon>
        <taxon>Magnetospirillum</taxon>
    </lineage>
</organism>
<dbReference type="GO" id="GO:0006633">
    <property type="term" value="P:fatty acid biosynthetic process"/>
    <property type="evidence" value="ECO:0007669"/>
    <property type="project" value="InterPro"/>
</dbReference>
<keyword evidence="1" id="KW-0596">Phosphopantetheine</keyword>
<dbReference type="SUPFAM" id="SSF53901">
    <property type="entry name" value="Thiolase-like"/>
    <property type="match status" value="1"/>
</dbReference>
<dbReference type="InterPro" id="IPR020806">
    <property type="entry name" value="PKS_PP-bd"/>
</dbReference>
<evidence type="ECO:0000256" key="4">
    <source>
        <dbReference type="ARBA" id="ARBA00054155"/>
    </source>
</evidence>
<dbReference type="FunFam" id="3.40.47.10:FF:000019">
    <property type="entry name" value="Polyketide synthase type I"/>
    <property type="match status" value="1"/>
</dbReference>
<keyword evidence="2" id="KW-0597">Phosphoprotein</keyword>
<dbReference type="FunFam" id="3.40.366.10:FF:000002">
    <property type="entry name" value="Probable polyketide synthase 2"/>
    <property type="match status" value="1"/>
</dbReference>
<dbReference type="Pfam" id="PF00109">
    <property type="entry name" value="ketoacyl-synt"/>
    <property type="match status" value="1"/>
</dbReference>
<evidence type="ECO:0000259" key="7">
    <source>
        <dbReference type="PROSITE" id="PS52004"/>
    </source>
</evidence>
<dbReference type="PROSITE" id="PS00606">
    <property type="entry name" value="KS3_1"/>
    <property type="match status" value="1"/>
</dbReference>
<evidence type="ECO:0000256" key="3">
    <source>
        <dbReference type="ARBA" id="ARBA00022679"/>
    </source>
</evidence>
<dbReference type="SUPFAM" id="SSF47336">
    <property type="entry name" value="ACP-like"/>
    <property type="match status" value="1"/>
</dbReference>
<dbReference type="SMART" id="SM00823">
    <property type="entry name" value="PKS_PP"/>
    <property type="match status" value="1"/>
</dbReference>
<feature type="region of interest" description="Disordered" evidence="5">
    <location>
        <begin position="1024"/>
        <end position="1047"/>
    </location>
</feature>
<dbReference type="GO" id="GO:0031177">
    <property type="term" value="F:phosphopantetheine binding"/>
    <property type="evidence" value="ECO:0007669"/>
    <property type="project" value="InterPro"/>
</dbReference>
<keyword evidence="3 8" id="KW-0808">Transferase</keyword>
<dbReference type="GO" id="GO:0004312">
    <property type="term" value="F:fatty acid synthase activity"/>
    <property type="evidence" value="ECO:0007669"/>
    <property type="project" value="TreeGrafter"/>
</dbReference>
<dbReference type="InterPro" id="IPR001227">
    <property type="entry name" value="Ac_transferase_dom_sf"/>
</dbReference>
<dbReference type="InterPro" id="IPR014031">
    <property type="entry name" value="Ketoacyl_synth_C"/>
</dbReference>
<dbReference type="InterPro" id="IPR036736">
    <property type="entry name" value="ACP-like_sf"/>
</dbReference>
<dbReference type="AlphaFoldDB" id="A0A1H6JM97"/>